<dbReference type="EMBL" id="BAABAH010000011">
    <property type="protein sequence ID" value="GAA3826381.1"/>
    <property type="molecule type" value="Genomic_DNA"/>
</dbReference>
<name>A0ABP7IU33_9ACTN</name>
<keyword evidence="2" id="KW-1185">Reference proteome</keyword>
<evidence type="ECO:0000313" key="2">
    <source>
        <dbReference type="Proteomes" id="UP001501821"/>
    </source>
</evidence>
<proteinExistence type="predicted"/>
<accession>A0ABP7IU33</accession>
<evidence type="ECO:0000313" key="1">
    <source>
        <dbReference type="EMBL" id="GAA3826381.1"/>
    </source>
</evidence>
<organism evidence="1 2">
    <name type="scientific">Nocardioides panacisoli</name>
    <dbReference type="NCBI Taxonomy" id="627624"/>
    <lineage>
        <taxon>Bacteria</taxon>
        <taxon>Bacillati</taxon>
        <taxon>Actinomycetota</taxon>
        <taxon>Actinomycetes</taxon>
        <taxon>Propionibacteriales</taxon>
        <taxon>Nocardioidaceae</taxon>
        <taxon>Nocardioides</taxon>
    </lineage>
</organism>
<gene>
    <name evidence="1" type="ORF">GCM10022242_29630</name>
</gene>
<sequence>MWVDGGTIPKSYKGCVGDDGTEVKADKQTCSSGQVLVTYDDSFYGVVGGPVNQADSLKTDSGYKGARTACLA</sequence>
<comment type="caution">
    <text evidence="1">The sequence shown here is derived from an EMBL/GenBank/DDBJ whole genome shotgun (WGS) entry which is preliminary data.</text>
</comment>
<dbReference type="Proteomes" id="UP001501821">
    <property type="component" value="Unassembled WGS sequence"/>
</dbReference>
<protein>
    <submittedName>
        <fullName evidence="1">Uncharacterized protein</fullName>
    </submittedName>
</protein>
<reference evidence="2" key="1">
    <citation type="journal article" date="2019" name="Int. J. Syst. Evol. Microbiol.">
        <title>The Global Catalogue of Microorganisms (GCM) 10K type strain sequencing project: providing services to taxonomists for standard genome sequencing and annotation.</title>
        <authorList>
            <consortium name="The Broad Institute Genomics Platform"/>
            <consortium name="The Broad Institute Genome Sequencing Center for Infectious Disease"/>
            <person name="Wu L."/>
            <person name="Ma J."/>
        </authorList>
    </citation>
    <scope>NUCLEOTIDE SEQUENCE [LARGE SCALE GENOMIC DNA]</scope>
    <source>
        <strain evidence="2">JCM 16953</strain>
    </source>
</reference>